<dbReference type="AlphaFoldDB" id="A0A9J6D352"/>
<reference evidence="3" key="2">
    <citation type="submission" date="2021-09" db="EMBL/GenBank/DDBJ databases">
        <authorList>
            <person name="Jia N."/>
            <person name="Wang J."/>
            <person name="Shi W."/>
            <person name="Du L."/>
            <person name="Sun Y."/>
            <person name="Zhan W."/>
            <person name="Jiang J."/>
            <person name="Wang Q."/>
            <person name="Zhang B."/>
            <person name="Ji P."/>
            <person name="Sakyi L.B."/>
            <person name="Cui X."/>
            <person name="Yuan T."/>
            <person name="Jiang B."/>
            <person name="Yang W."/>
            <person name="Lam T.T.-Y."/>
            <person name="Chang Q."/>
            <person name="Ding S."/>
            <person name="Wang X."/>
            <person name="Zhu J."/>
            <person name="Ruan X."/>
            <person name="Zhao L."/>
            <person name="Wei J."/>
            <person name="Que T."/>
            <person name="Du C."/>
            <person name="Cheng J."/>
            <person name="Dai P."/>
            <person name="Han X."/>
            <person name="Huang E."/>
            <person name="Gao Y."/>
            <person name="Liu J."/>
            <person name="Shao H."/>
            <person name="Ye R."/>
            <person name="Li L."/>
            <person name="Wei W."/>
            <person name="Wang X."/>
            <person name="Wang C."/>
            <person name="Huo Q."/>
            <person name="Li W."/>
            <person name="Guo W."/>
            <person name="Chen H."/>
            <person name="Chen S."/>
            <person name="Zhou L."/>
            <person name="Zhou L."/>
            <person name="Ni X."/>
            <person name="Tian J."/>
            <person name="Zhou Y."/>
            <person name="Sheng Y."/>
            <person name="Liu T."/>
            <person name="Pan Y."/>
            <person name="Xia L."/>
            <person name="Li J."/>
            <person name="Zhao F."/>
            <person name="Cao W."/>
        </authorList>
    </citation>
    <scope>NUCLEOTIDE SEQUENCE</scope>
    <source>
        <strain evidence="3">Rmic-2018</strain>
        <tissue evidence="3">Larvae</tissue>
    </source>
</reference>
<dbReference type="Pfam" id="PF21788">
    <property type="entry name" value="TNP-like_GBD"/>
    <property type="match status" value="1"/>
</dbReference>
<keyword evidence="4" id="KW-1185">Reference proteome</keyword>
<evidence type="ECO:0000313" key="4">
    <source>
        <dbReference type="Proteomes" id="UP000821866"/>
    </source>
</evidence>
<evidence type="ECO:0008006" key="5">
    <source>
        <dbReference type="Google" id="ProtNLM"/>
    </source>
</evidence>
<dbReference type="InterPro" id="IPR055035">
    <property type="entry name" value="THAP9_C"/>
</dbReference>
<dbReference type="InterPro" id="IPR048366">
    <property type="entry name" value="TNP-like_GBD"/>
</dbReference>
<evidence type="ECO:0000313" key="3">
    <source>
        <dbReference type="EMBL" id="KAH7994261.1"/>
    </source>
</evidence>
<dbReference type="VEuPathDB" id="VectorBase:LOC119173577"/>
<accession>A0A9J6D352</accession>
<dbReference type="EMBL" id="JABSTU010000373">
    <property type="protein sequence ID" value="KAH7994261.1"/>
    <property type="molecule type" value="Genomic_DNA"/>
</dbReference>
<protein>
    <recommendedName>
        <fullName evidence="5">Transposable element</fullName>
    </recommendedName>
</protein>
<name>A0A9J6D352_RHIMP</name>
<evidence type="ECO:0000259" key="2">
    <source>
        <dbReference type="Pfam" id="PF22824"/>
    </source>
</evidence>
<reference evidence="3" key="1">
    <citation type="journal article" date="2020" name="Cell">
        <title>Large-Scale Comparative Analyses of Tick Genomes Elucidate Their Genetic Diversity and Vector Capacities.</title>
        <authorList>
            <consortium name="Tick Genome and Microbiome Consortium (TIGMIC)"/>
            <person name="Jia N."/>
            <person name="Wang J."/>
            <person name="Shi W."/>
            <person name="Du L."/>
            <person name="Sun Y."/>
            <person name="Zhan W."/>
            <person name="Jiang J.F."/>
            <person name="Wang Q."/>
            <person name="Zhang B."/>
            <person name="Ji P."/>
            <person name="Bell-Sakyi L."/>
            <person name="Cui X.M."/>
            <person name="Yuan T.T."/>
            <person name="Jiang B.G."/>
            <person name="Yang W.F."/>
            <person name="Lam T.T."/>
            <person name="Chang Q.C."/>
            <person name="Ding S.J."/>
            <person name="Wang X.J."/>
            <person name="Zhu J.G."/>
            <person name="Ruan X.D."/>
            <person name="Zhao L."/>
            <person name="Wei J.T."/>
            <person name="Ye R.Z."/>
            <person name="Que T.C."/>
            <person name="Du C.H."/>
            <person name="Zhou Y.H."/>
            <person name="Cheng J.X."/>
            <person name="Dai P.F."/>
            <person name="Guo W.B."/>
            <person name="Han X.H."/>
            <person name="Huang E.J."/>
            <person name="Li L.F."/>
            <person name="Wei W."/>
            <person name="Gao Y.C."/>
            <person name="Liu J.Z."/>
            <person name="Shao H.Z."/>
            <person name="Wang X."/>
            <person name="Wang C.C."/>
            <person name="Yang T.C."/>
            <person name="Huo Q.B."/>
            <person name="Li W."/>
            <person name="Chen H.Y."/>
            <person name="Chen S.E."/>
            <person name="Zhou L.G."/>
            <person name="Ni X.B."/>
            <person name="Tian J.H."/>
            <person name="Sheng Y."/>
            <person name="Liu T."/>
            <person name="Pan Y.S."/>
            <person name="Xia L.Y."/>
            <person name="Li J."/>
            <person name="Zhao F."/>
            <person name="Cao W.C."/>
        </authorList>
    </citation>
    <scope>NUCLEOTIDE SEQUENCE</scope>
    <source>
        <strain evidence="3">Rmic-2018</strain>
    </source>
</reference>
<organism evidence="3 4">
    <name type="scientific">Rhipicephalus microplus</name>
    <name type="common">Cattle tick</name>
    <name type="synonym">Boophilus microplus</name>
    <dbReference type="NCBI Taxonomy" id="6941"/>
    <lineage>
        <taxon>Eukaryota</taxon>
        <taxon>Metazoa</taxon>
        <taxon>Ecdysozoa</taxon>
        <taxon>Arthropoda</taxon>
        <taxon>Chelicerata</taxon>
        <taxon>Arachnida</taxon>
        <taxon>Acari</taxon>
        <taxon>Parasitiformes</taxon>
        <taxon>Ixodida</taxon>
        <taxon>Ixodoidea</taxon>
        <taxon>Ixodidae</taxon>
        <taxon>Rhipicephalinae</taxon>
        <taxon>Rhipicephalus</taxon>
        <taxon>Boophilus</taxon>
    </lineage>
</organism>
<gene>
    <name evidence="3" type="ORF">HPB51_026441</name>
</gene>
<dbReference type="Proteomes" id="UP000821866">
    <property type="component" value="Unassembled WGS sequence"/>
</dbReference>
<comment type="caution">
    <text evidence="3">The sequence shown here is derived from an EMBL/GenBank/DDBJ whole genome shotgun (WGS) entry which is preliminary data.</text>
</comment>
<proteinExistence type="predicted"/>
<evidence type="ECO:0000259" key="1">
    <source>
        <dbReference type="Pfam" id="PF21788"/>
    </source>
</evidence>
<feature type="domain" description="DNA transposase THAP9 C-terminal" evidence="2">
    <location>
        <begin position="305"/>
        <end position="395"/>
    </location>
</feature>
<dbReference type="Pfam" id="PF22824">
    <property type="entry name" value="THAP9_C"/>
    <property type="match status" value="1"/>
</dbReference>
<sequence length="466" mass="52425">MALWSRFGIHAGRHSKPSTSWVHPCDPARRLWFTPDVPHLLKNLRNHLTSGQAIYLPDEVVQKHKLPTARVDLAHVKKLVEEDGKSELKIAPHLNSSCVDPKHYNKMKVKFAFSLFHNDTAAGLRLLVDSGKLEKEALTTAWFISKVFRWFRLMTSRTTKLAFSHAVEASYDDAVKCLKDTLDLFSKLSIGAPKKAPWKPVQTGLTVAPLTALSVQAEMLDKYHFHFFLLSRLSQDALENLFSTFRAKNPILRLYDFKCSLRSATLSQFLRPSKSGSYADDEGFLLVGLEQHQNEETTEEVQCPDDLLDLSSEIEQVVIYLAGYVASKLRSTLRCENCRASLILDYAPSKLIELKNFSQSRQSLTNPSPALVETVKIAENFFRSNREALLKNAVSNAQLQASVKSSITFVTSFTMCHDVLEDILHVFLKVRVQILVRNEDAKVATMKSSKCGSKSVGMRAAVAEVR</sequence>
<feature type="domain" description="Transposable element P transposase-like GTP-binding insertion" evidence="1">
    <location>
        <begin position="39"/>
        <end position="159"/>
    </location>
</feature>